<dbReference type="Pfam" id="PF00061">
    <property type="entry name" value="Lipocalin"/>
    <property type="match status" value="1"/>
</dbReference>
<feature type="domain" description="Lipocalin/cytosolic fatty-acid binding" evidence="4">
    <location>
        <begin position="9"/>
        <end position="100"/>
    </location>
</feature>
<dbReference type="InterPro" id="IPR012674">
    <property type="entry name" value="Calycin"/>
</dbReference>
<dbReference type="SUPFAM" id="SSF50814">
    <property type="entry name" value="Lipocalins"/>
    <property type="match status" value="1"/>
</dbReference>
<keyword evidence="6" id="KW-1185">Reference proteome</keyword>
<proteinExistence type="inferred from homology"/>
<comment type="similarity">
    <text evidence="1">Belongs to the calycin superfamily. Fatty-acid binding protein (FABP) family.</text>
</comment>
<dbReference type="Gene3D" id="1.25.40.20">
    <property type="entry name" value="Ankyrin repeat-containing domain"/>
    <property type="match status" value="1"/>
</dbReference>
<dbReference type="InterPro" id="IPR031259">
    <property type="entry name" value="ILBP"/>
</dbReference>
<protein>
    <submittedName>
        <fullName evidence="5">DgyrCDS2240</fullName>
    </submittedName>
</protein>
<dbReference type="SUPFAM" id="SSF48403">
    <property type="entry name" value="Ankyrin repeat"/>
    <property type="match status" value="1"/>
</dbReference>
<keyword evidence="3" id="KW-0040">ANK repeat</keyword>
<dbReference type="GO" id="GO:0008289">
    <property type="term" value="F:lipid binding"/>
    <property type="evidence" value="ECO:0007669"/>
    <property type="project" value="UniProtKB-KW"/>
</dbReference>
<reference evidence="5 6" key="1">
    <citation type="submission" date="2020-08" db="EMBL/GenBank/DDBJ databases">
        <authorList>
            <person name="Hejnol A."/>
        </authorList>
    </citation>
    <scope>NUCLEOTIDE SEQUENCE [LARGE SCALE GENOMIC DNA]</scope>
</reference>
<dbReference type="PRINTS" id="PR00178">
    <property type="entry name" value="FATTYACIDBP"/>
</dbReference>
<evidence type="ECO:0000256" key="1">
    <source>
        <dbReference type="ARBA" id="ARBA00008390"/>
    </source>
</evidence>
<dbReference type="PANTHER" id="PTHR11955">
    <property type="entry name" value="FATTY ACID BINDING PROTEIN"/>
    <property type="match status" value="1"/>
</dbReference>
<dbReference type="OrthoDB" id="412780at2759"/>
<evidence type="ECO:0000256" key="2">
    <source>
        <dbReference type="ARBA" id="ARBA00023121"/>
    </source>
</evidence>
<evidence type="ECO:0000313" key="6">
    <source>
        <dbReference type="Proteomes" id="UP000549394"/>
    </source>
</evidence>
<dbReference type="InterPro" id="IPR000566">
    <property type="entry name" value="Lipocln_cytosolic_FA-bd_dom"/>
</dbReference>
<name>A0A7I8VES7_9ANNE</name>
<dbReference type="EMBL" id="CAJFCJ010000003">
    <property type="protein sequence ID" value="CAD5113043.1"/>
    <property type="molecule type" value="Genomic_DNA"/>
</dbReference>
<feature type="repeat" description="ANK" evidence="3">
    <location>
        <begin position="180"/>
        <end position="208"/>
    </location>
</feature>
<dbReference type="PROSITE" id="PS50297">
    <property type="entry name" value="ANK_REP_REGION"/>
    <property type="match status" value="1"/>
</dbReference>
<accession>A0A7I8VES7</accession>
<dbReference type="Proteomes" id="UP000549394">
    <property type="component" value="Unassembled WGS sequence"/>
</dbReference>
<dbReference type="Pfam" id="PF13606">
    <property type="entry name" value="Ank_3"/>
    <property type="match status" value="1"/>
</dbReference>
<keyword evidence="2" id="KW-0446">Lipid-binding</keyword>
<evidence type="ECO:0000256" key="3">
    <source>
        <dbReference type="PROSITE-ProRule" id="PRU00023"/>
    </source>
</evidence>
<dbReference type="Gene3D" id="2.40.128.20">
    <property type="match status" value="1"/>
</dbReference>
<evidence type="ECO:0000313" key="5">
    <source>
        <dbReference type="EMBL" id="CAD5113043.1"/>
    </source>
</evidence>
<evidence type="ECO:0000259" key="4">
    <source>
        <dbReference type="Pfam" id="PF00061"/>
    </source>
</evidence>
<sequence>MSVEPYMCKWRSNTIENFDNFMKELEVGFLLRKAGGMATTYYQLSLNGDTINFKYKIATKKGDLYFKLNEEFDEVTPDGRKVKSTFFMEDGKFKQIQKGKPYDAHVERSITEDGQLLEIAIMAYVSLPINTYRGYFEALRNGDINSVTTFFDQAEVNTYDLINGKFIIPRRKVSFLIERPIHVAVSSGNIDLIKLLCRNGVDITAIGSNDDNTLHIIALISSRNQNNEQMFINVYNYLLQEFDIAILAKLFMSENKQGLRPVELAAKVGAYKVLLRFFETNGVYRKSCKFLGYYQEILYDITDYETTRKTIYYLSLIIKKV</sequence>
<dbReference type="InterPro" id="IPR002110">
    <property type="entry name" value="Ankyrin_rpt"/>
</dbReference>
<organism evidence="5 6">
    <name type="scientific">Dimorphilus gyrociliatus</name>
    <dbReference type="NCBI Taxonomy" id="2664684"/>
    <lineage>
        <taxon>Eukaryota</taxon>
        <taxon>Metazoa</taxon>
        <taxon>Spiralia</taxon>
        <taxon>Lophotrochozoa</taxon>
        <taxon>Annelida</taxon>
        <taxon>Polychaeta</taxon>
        <taxon>Polychaeta incertae sedis</taxon>
        <taxon>Dinophilidae</taxon>
        <taxon>Dimorphilus</taxon>
    </lineage>
</organism>
<dbReference type="InterPro" id="IPR000463">
    <property type="entry name" value="Fatty_acid-bd"/>
</dbReference>
<dbReference type="AlphaFoldDB" id="A0A7I8VES7"/>
<dbReference type="CDD" id="cd00742">
    <property type="entry name" value="FABP"/>
    <property type="match status" value="1"/>
</dbReference>
<gene>
    <name evidence="5" type="ORF">DGYR_LOCUS2092</name>
</gene>
<dbReference type="InterPro" id="IPR036770">
    <property type="entry name" value="Ankyrin_rpt-contain_sf"/>
</dbReference>
<dbReference type="PROSITE" id="PS50088">
    <property type="entry name" value="ANK_REPEAT"/>
    <property type="match status" value="1"/>
</dbReference>
<comment type="caution">
    <text evidence="5">The sequence shown here is derived from an EMBL/GenBank/DDBJ whole genome shotgun (WGS) entry which is preliminary data.</text>
</comment>